<keyword evidence="5 9" id="KW-0812">Transmembrane</keyword>
<dbReference type="STRING" id="1353528.DT23_16545"/>
<feature type="transmembrane region" description="Helical" evidence="9">
    <location>
        <begin position="135"/>
        <end position="153"/>
    </location>
</feature>
<feature type="transmembrane region" description="Helical" evidence="9">
    <location>
        <begin position="12"/>
        <end position="36"/>
    </location>
</feature>
<comment type="subunit">
    <text evidence="9">The complex comprises the extracytoplasmic solute receptor protein and the two transmembrane proteins.</text>
</comment>
<dbReference type="RefSeq" id="WP_162177237.1">
    <property type="nucleotide sequence ID" value="NZ_AUNB01000035.1"/>
</dbReference>
<keyword evidence="2 9" id="KW-0813">Transport</keyword>
<gene>
    <name evidence="11" type="ORF">DT23_16545</name>
</gene>
<dbReference type="EMBL" id="AUNB01000035">
    <property type="protein sequence ID" value="KEO58356.1"/>
    <property type="molecule type" value="Genomic_DNA"/>
</dbReference>
<accession>A0A074JL28</accession>
<evidence type="ECO:0000256" key="8">
    <source>
        <dbReference type="ARBA" id="ARBA00038436"/>
    </source>
</evidence>
<keyword evidence="3" id="KW-1003">Cell membrane</keyword>
<evidence type="ECO:0000313" key="12">
    <source>
        <dbReference type="Proteomes" id="UP000027471"/>
    </source>
</evidence>
<dbReference type="Pfam" id="PF04290">
    <property type="entry name" value="DctQ"/>
    <property type="match status" value="1"/>
</dbReference>
<dbReference type="Proteomes" id="UP000027471">
    <property type="component" value="Unassembled WGS sequence"/>
</dbReference>
<dbReference type="PANTHER" id="PTHR35011:SF2">
    <property type="entry name" value="2,3-DIKETO-L-GULONATE TRAP TRANSPORTER SMALL PERMEASE PROTEIN YIAM"/>
    <property type="match status" value="1"/>
</dbReference>
<evidence type="ECO:0000259" key="10">
    <source>
        <dbReference type="Pfam" id="PF04290"/>
    </source>
</evidence>
<keyword evidence="6 9" id="KW-1133">Transmembrane helix</keyword>
<dbReference type="PANTHER" id="PTHR35011">
    <property type="entry name" value="2,3-DIKETO-L-GULONATE TRAP TRANSPORTER SMALL PERMEASE PROTEIN YIAM"/>
    <property type="match status" value="1"/>
</dbReference>
<evidence type="ECO:0000313" key="11">
    <source>
        <dbReference type="EMBL" id="KEO58356.1"/>
    </source>
</evidence>
<comment type="subcellular location">
    <subcellularLocation>
        <location evidence="1 9">Cell inner membrane</location>
        <topology evidence="1 9">Multi-pass membrane protein</topology>
    </subcellularLocation>
</comment>
<sequence length="182" mass="19819">MDHDYRDHYPAPLLMISGVIDACLAIGGALIVIIVFSNAVFRGFGPDLSWSLEVSAFLMLWVTFLGAAAASARGVHMRVTEIFAALIPNRAKRGLTLVLNLIVAALMVSLIRFGAHTAIHLWHEKTTVLYWPQGLLYASMPVGIALALMFHLFNTYLDFTGKGPDAQGQISEGEEHGREGLA</sequence>
<dbReference type="InterPro" id="IPR007387">
    <property type="entry name" value="TRAP_DctQ"/>
</dbReference>
<feature type="domain" description="Tripartite ATP-independent periplasmic transporters DctQ component" evidence="10">
    <location>
        <begin position="31"/>
        <end position="159"/>
    </location>
</feature>
<comment type="caution">
    <text evidence="11">The sequence shown here is derived from an EMBL/GenBank/DDBJ whole genome shotgun (WGS) entry which is preliminary data.</text>
</comment>
<name>A0A074JL28_9RHOB</name>
<feature type="transmembrane region" description="Helical" evidence="9">
    <location>
        <begin position="56"/>
        <end position="75"/>
    </location>
</feature>
<evidence type="ECO:0000256" key="3">
    <source>
        <dbReference type="ARBA" id="ARBA00022475"/>
    </source>
</evidence>
<comment type="similarity">
    <text evidence="8 9">Belongs to the TRAP transporter small permease family.</text>
</comment>
<dbReference type="GO" id="GO:0022857">
    <property type="term" value="F:transmembrane transporter activity"/>
    <property type="evidence" value="ECO:0007669"/>
    <property type="project" value="UniProtKB-UniRule"/>
</dbReference>
<dbReference type="eggNOG" id="COG3090">
    <property type="taxonomic scope" value="Bacteria"/>
</dbReference>
<evidence type="ECO:0000256" key="2">
    <source>
        <dbReference type="ARBA" id="ARBA00022448"/>
    </source>
</evidence>
<dbReference type="GO" id="GO:0015740">
    <property type="term" value="P:C4-dicarboxylate transport"/>
    <property type="evidence" value="ECO:0007669"/>
    <property type="project" value="TreeGrafter"/>
</dbReference>
<proteinExistence type="inferred from homology"/>
<evidence type="ECO:0000256" key="5">
    <source>
        <dbReference type="ARBA" id="ARBA00022692"/>
    </source>
</evidence>
<protein>
    <recommendedName>
        <fullName evidence="9">TRAP transporter small permease protein</fullName>
    </recommendedName>
</protein>
<dbReference type="AlphaFoldDB" id="A0A074JL28"/>
<dbReference type="OrthoDB" id="4964541at2"/>
<keyword evidence="12" id="KW-1185">Reference proteome</keyword>
<evidence type="ECO:0000256" key="7">
    <source>
        <dbReference type="ARBA" id="ARBA00023136"/>
    </source>
</evidence>
<dbReference type="GO" id="GO:0005886">
    <property type="term" value="C:plasma membrane"/>
    <property type="evidence" value="ECO:0007669"/>
    <property type="project" value="UniProtKB-SubCell"/>
</dbReference>
<evidence type="ECO:0000256" key="1">
    <source>
        <dbReference type="ARBA" id="ARBA00004429"/>
    </source>
</evidence>
<organism evidence="11 12">
    <name type="scientific">Thioclava indica</name>
    <dbReference type="NCBI Taxonomy" id="1353528"/>
    <lineage>
        <taxon>Bacteria</taxon>
        <taxon>Pseudomonadati</taxon>
        <taxon>Pseudomonadota</taxon>
        <taxon>Alphaproteobacteria</taxon>
        <taxon>Rhodobacterales</taxon>
        <taxon>Paracoccaceae</taxon>
        <taxon>Thioclava</taxon>
    </lineage>
</organism>
<feature type="transmembrane region" description="Helical" evidence="9">
    <location>
        <begin position="95"/>
        <end position="115"/>
    </location>
</feature>
<evidence type="ECO:0000256" key="4">
    <source>
        <dbReference type="ARBA" id="ARBA00022519"/>
    </source>
</evidence>
<keyword evidence="7 9" id="KW-0472">Membrane</keyword>
<dbReference type="InterPro" id="IPR055348">
    <property type="entry name" value="DctQ"/>
</dbReference>
<reference evidence="11 12" key="1">
    <citation type="journal article" date="2015" name="Antonie Van Leeuwenhoek">
        <title>Thioclava indica sp. nov., isolated from surface seawater of the Indian Ocean.</title>
        <authorList>
            <person name="Liu Y."/>
            <person name="Lai Q."/>
            <person name="Du J."/>
            <person name="Xu H."/>
            <person name="Jiang L."/>
            <person name="Shao Z."/>
        </authorList>
    </citation>
    <scope>NUCLEOTIDE SEQUENCE [LARGE SCALE GENOMIC DNA]</scope>
    <source>
        <strain evidence="11 12">DT23-4</strain>
    </source>
</reference>
<keyword evidence="4 9" id="KW-0997">Cell inner membrane</keyword>
<comment type="function">
    <text evidence="9">Part of the tripartite ATP-independent periplasmic (TRAP) transport system.</text>
</comment>
<evidence type="ECO:0000256" key="9">
    <source>
        <dbReference type="RuleBase" id="RU369079"/>
    </source>
</evidence>
<evidence type="ECO:0000256" key="6">
    <source>
        <dbReference type="ARBA" id="ARBA00022989"/>
    </source>
</evidence>